<reference evidence="1" key="1">
    <citation type="submission" date="2014-09" db="EMBL/GenBank/DDBJ databases">
        <authorList>
            <person name="Magalhaes I.L.F."/>
            <person name="Oliveira U."/>
            <person name="Santos F.R."/>
            <person name="Vidigal T.H.D.A."/>
            <person name="Brescovit A.D."/>
            <person name="Santos A.J."/>
        </authorList>
    </citation>
    <scope>NUCLEOTIDE SEQUENCE</scope>
    <source>
        <tissue evidence="1">Shoot tissue taken approximately 20 cm above the soil surface</tissue>
    </source>
</reference>
<name>A0A0A9E387_ARUDO</name>
<protein>
    <submittedName>
        <fullName evidence="1">Uncharacterized protein</fullName>
    </submittedName>
</protein>
<accession>A0A0A9E387</accession>
<evidence type="ECO:0000313" key="1">
    <source>
        <dbReference type="EMBL" id="JAD90452.1"/>
    </source>
</evidence>
<reference evidence="1" key="2">
    <citation type="journal article" date="2015" name="Data Brief">
        <title>Shoot transcriptome of the giant reed, Arundo donax.</title>
        <authorList>
            <person name="Barrero R.A."/>
            <person name="Guerrero F.D."/>
            <person name="Moolhuijzen P."/>
            <person name="Goolsby J.A."/>
            <person name="Tidwell J."/>
            <person name="Bellgard S.E."/>
            <person name="Bellgard M.I."/>
        </authorList>
    </citation>
    <scope>NUCLEOTIDE SEQUENCE</scope>
    <source>
        <tissue evidence="1">Shoot tissue taken approximately 20 cm above the soil surface</tissue>
    </source>
</reference>
<organism evidence="1">
    <name type="scientific">Arundo donax</name>
    <name type="common">Giant reed</name>
    <name type="synonym">Donax arundinaceus</name>
    <dbReference type="NCBI Taxonomy" id="35708"/>
    <lineage>
        <taxon>Eukaryota</taxon>
        <taxon>Viridiplantae</taxon>
        <taxon>Streptophyta</taxon>
        <taxon>Embryophyta</taxon>
        <taxon>Tracheophyta</taxon>
        <taxon>Spermatophyta</taxon>
        <taxon>Magnoliopsida</taxon>
        <taxon>Liliopsida</taxon>
        <taxon>Poales</taxon>
        <taxon>Poaceae</taxon>
        <taxon>PACMAD clade</taxon>
        <taxon>Arundinoideae</taxon>
        <taxon>Arundineae</taxon>
        <taxon>Arundo</taxon>
    </lineage>
</organism>
<sequence length="56" mass="6618">METGPYQRVKTHSSPVYSLWLLHHSIVQGDDPGRTLQDVRQDGTHKRKFWSMPLLW</sequence>
<proteinExistence type="predicted"/>
<dbReference type="AlphaFoldDB" id="A0A0A9E387"/>
<dbReference type="EMBL" id="GBRH01207443">
    <property type="protein sequence ID" value="JAD90452.1"/>
    <property type="molecule type" value="Transcribed_RNA"/>
</dbReference>